<accession>A0A177BXA7</accession>
<proteinExistence type="predicted"/>
<evidence type="ECO:0000256" key="1">
    <source>
        <dbReference type="SAM" id="MobiDB-lite"/>
    </source>
</evidence>
<protein>
    <submittedName>
        <fullName evidence="2">Uncharacterized protein</fullName>
    </submittedName>
</protein>
<gene>
    <name evidence="2" type="ORF">CC84DRAFT_419433</name>
</gene>
<dbReference type="RefSeq" id="XP_018029513.1">
    <property type="nucleotide sequence ID" value="XM_018186147.1"/>
</dbReference>
<sequence length="209" mass="23020">MCVRLPLPCAVAKTHPLDGPSTRRQRRHSGPASTWLCSGPNVPAERSTAPAAARARAPPPPPAQWRPRPRRADHVVDRHKRAAGGCRPPSSFKCTRRFAELARGLIEPRPLGRFHACIACRVHEPRLPSPCSFPRALARLSLSDRSFLRFRLHSHSFRVLASPPADVPRSPSSPFPRSLLPFTPGRILSPVCVLARLGRQPFCLSFAAP</sequence>
<name>A0A177BXA7_9PLEO</name>
<dbReference type="EMBL" id="KV441563">
    <property type="protein sequence ID" value="OAF99147.1"/>
    <property type="molecule type" value="Genomic_DNA"/>
</dbReference>
<dbReference type="InParanoid" id="A0A177BXA7"/>
<evidence type="ECO:0000313" key="3">
    <source>
        <dbReference type="Proteomes" id="UP000077069"/>
    </source>
</evidence>
<dbReference type="AlphaFoldDB" id="A0A177BXA7"/>
<reference evidence="2 3" key="1">
    <citation type="submission" date="2016-05" db="EMBL/GenBank/DDBJ databases">
        <title>Comparative analysis of secretome profiles of manganese(II)-oxidizing ascomycete fungi.</title>
        <authorList>
            <consortium name="DOE Joint Genome Institute"/>
            <person name="Zeiner C.A."/>
            <person name="Purvine S.O."/>
            <person name="Zink E.M."/>
            <person name="Wu S."/>
            <person name="Pasa-Tolic L."/>
            <person name="Chaput D.L."/>
            <person name="Haridas S."/>
            <person name="Grigoriev I.V."/>
            <person name="Santelli C.M."/>
            <person name="Hansel C.M."/>
        </authorList>
    </citation>
    <scope>NUCLEOTIDE SEQUENCE [LARGE SCALE GENOMIC DNA]</scope>
    <source>
        <strain evidence="2 3">AP3s5-JAC2a</strain>
    </source>
</reference>
<feature type="region of interest" description="Disordered" evidence="1">
    <location>
        <begin position="13"/>
        <end position="70"/>
    </location>
</feature>
<organism evidence="2 3">
    <name type="scientific">Paraphaeosphaeria sporulosa</name>
    <dbReference type="NCBI Taxonomy" id="1460663"/>
    <lineage>
        <taxon>Eukaryota</taxon>
        <taxon>Fungi</taxon>
        <taxon>Dikarya</taxon>
        <taxon>Ascomycota</taxon>
        <taxon>Pezizomycotina</taxon>
        <taxon>Dothideomycetes</taxon>
        <taxon>Pleosporomycetidae</taxon>
        <taxon>Pleosporales</taxon>
        <taxon>Massarineae</taxon>
        <taxon>Didymosphaeriaceae</taxon>
        <taxon>Paraphaeosphaeria</taxon>
    </lineage>
</organism>
<dbReference type="GeneID" id="28769633"/>
<evidence type="ECO:0000313" key="2">
    <source>
        <dbReference type="EMBL" id="OAF99147.1"/>
    </source>
</evidence>
<dbReference type="OrthoDB" id="10635316at2759"/>
<dbReference type="Proteomes" id="UP000077069">
    <property type="component" value="Unassembled WGS sequence"/>
</dbReference>
<keyword evidence="3" id="KW-1185">Reference proteome</keyword>
<feature type="compositionally biased region" description="Low complexity" evidence="1">
    <location>
        <begin position="43"/>
        <end position="56"/>
    </location>
</feature>